<evidence type="ECO:0000256" key="1">
    <source>
        <dbReference type="SAM" id="MobiDB-lite"/>
    </source>
</evidence>
<dbReference type="Gene3D" id="3.40.50.150">
    <property type="entry name" value="Vaccinia Virus protein VP39"/>
    <property type="match status" value="1"/>
</dbReference>
<gene>
    <name evidence="4" type="ORF">MEDL_60531</name>
</gene>
<feature type="domain" description="Methyltransferase FkbM" evidence="3">
    <location>
        <begin position="287"/>
        <end position="465"/>
    </location>
</feature>
<dbReference type="NCBIfam" id="TIGR01444">
    <property type="entry name" value="fkbM_fam"/>
    <property type="match status" value="1"/>
</dbReference>
<dbReference type="InterPro" id="IPR029063">
    <property type="entry name" value="SAM-dependent_MTases_sf"/>
</dbReference>
<evidence type="ECO:0000256" key="2">
    <source>
        <dbReference type="SAM" id="Phobius"/>
    </source>
</evidence>
<protein>
    <recommendedName>
        <fullName evidence="3">Methyltransferase FkbM domain-containing protein</fullName>
    </recommendedName>
</protein>
<sequence length="507" mass="58246">MTNNRIRLHYLLDILSLQPLKSSSLKSGNTSSHIKTRSSINQRQSHLSGNPYEIPAKTNLRIMTINCRSIRDKRHEFETALYYLKPDIVYATESWLKGIKPGSNPTKDAISDIFPSNYNIYRNDRGTLGGGVFVLVEKLITSVDQPSLITDGEIEWMANIRRSKYSIQVGFVLLTLFLISLFVYKVSPGLRRSGRSYDDPAIYTFNDVAWNRNATVCKMEKIHQLKSKHYFQKGVIKSDYGKIQLYINDPKEDIVSRDIYDKNVWEPWGINTIYKYIRHDPSIGVIDMGANIGVIALQLASMGRKVIAIEPTPQNTQHLCASIIENGFSDHITVVHNALSNDHKDVPFAFPKKGEYALGFVEQGKQEKDDVVQEMSKLWGNFYNKNTILLKAAKLDDIMTLREFKAMPKVFLKIDVQGFEHKVFEGAEKLFQSGKVTGIYIEWYYHRDTSSGKYLLQKFQEWDFEPFYCNDVLKDVSSNLDTPCENLDVKKSGSWGPMLYFYLEENR</sequence>
<reference evidence="4" key="1">
    <citation type="submission" date="2021-03" db="EMBL/GenBank/DDBJ databases">
        <authorList>
            <person name="Bekaert M."/>
        </authorList>
    </citation>
    <scope>NUCLEOTIDE SEQUENCE</scope>
</reference>
<evidence type="ECO:0000259" key="3">
    <source>
        <dbReference type="Pfam" id="PF05050"/>
    </source>
</evidence>
<feature type="region of interest" description="Disordered" evidence="1">
    <location>
        <begin position="22"/>
        <end position="50"/>
    </location>
</feature>
<keyword evidence="5" id="KW-1185">Reference proteome</keyword>
<dbReference type="Proteomes" id="UP000683360">
    <property type="component" value="Unassembled WGS sequence"/>
</dbReference>
<dbReference type="InterPro" id="IPR006342">
    <property type="entry name" value="FkbM_mtfrase"/>
</dbReference>
<dbReference type="SUPFAM" id="SSF53335">
    <property type="entry name" value="S-adenosyl-L-methionine-dependent methyltransferases"/>
    <property type="match status" value="1"/>
</dbReference>
<dbReference type="EMBL" id="CAJPWZ010002950">
    <property type="protein sequence ID" value="CAG2248689.1"/>
    <property type="molecule type" value="Genomic_DNA"/>
</dbReference>
<dbReference type="Pfam" id="PF05050">
    <property type="entry name" value="Methyltransf_21"/>
    <property type="match status" value="1"/>
</dbReference>
<dbReference type="OrthoDB" id="411251at2759"/>
<organism evidence="4 5">
    <name type="scientific">Mytilus edulis</name>
    <name type="common">Blue mussel</name>
    <dbReference type="NCBI Taxonomy" id="6550"/>
    <lineage>
        <taxon>Eukaryota</taxon>
        <taxon>Metazoa</taxon>
        <taxon>Spiralia</taxon>
        <taxon>Lophotrochozoa</taxon>
        <taxon>Mollusca</taxon>
        <taxon>Bivalvia</taxon>
        <taxon>Autobranchia</taxon>
        <taxon>Pteriomorphia</taxon>
        <taxon>Mytilida</taxon>
        <taxon>Mytiloidea</taxon>
        <taxon>Mytilidae</taxon>
        <taxon>Mytilinae</taxon>
        <taxon>Mytilus</taxon>
    </lineage>
</organism>
<comment type="caution">
    <text evidence="4">The sequence shown here is derived from an EMBL/GenBank/DDBJ whole genome shotgun (WGS) entry which is preliminary data.</text>
</comment>
<keyword evidence="2" id="KW-0812">Transmembrane</keyword>
<feature type="compositionally biased region" description="Polar residues" evidence="1">
    <location>
        <begin position="28"/>
        <end position="48"/>
    </location>
</feature>
<dbReference type="InterPro" id="IPR036691">
    <property type="entry name" value="Endo/exonu/phosph_ase_sf"/>
</dbReference>
<dbReference type="PANTHER" id="PTHR34203:SF15">
    <property type="entry name" value="SLL1173 PROTEIN"/>
    <property type="match status" value="1"/>
</dbReference>
<keyword evidence="2" id="KW-1133">Transmembrane helix</keyword>
<evidence type="ECO:0000313" key="4">
    <source>
        <dbReference type="EMBL" id="CAG2248689.1"/>
    </source>
</evidence>
<feature type="transmembrane region" description="Helical" evidence="2">
    <location>
        <begin position="165"/>
        <end position="184"/>
    </location>
</feature>
<evidence type="ECO:0000313" key="5">
    <source>
        <dbReference type="Proteomes" id="UP000683360"/>
    </source>
</evidence>
<accession>A0A8S3UXK7</accession>
<name>A0A8S3UXK7_MYTED</name>
<dbReference type="PANTHER" id="PTHR34203">
    <property type="entry name" value="METHYLTRANSFERASE, FKBM FAMILY PROTEIN"/>
    <property type="match status" value="1"/>
</dbReference>
<keyword evidence="2" id="KW-0472">Membrane</keyword>
<dbReference type="Gene3D" id="3.60.10.10">
    <property type="entry name" value="Endonuclease/exonuclease/phosphatase"/>
    <property type="match status" value="1"/>
</dbReference>
<dbReference type="SUPFAM" id="SSF56219">
    <property type="entry name" value="DNase I-like"/>
    <property type="match status" value="1"/>
</dbReference>
<dbReference type="AlphaFoldDB" id="A0A8S3UXK7"/>
<dbReference type="InterPro" id="IPR052514">
    <property type="entry name" value="SAM-dependent_MTase"/>
</dbReference>
<proteinExistence type="predicted"/>